<feature type="signal peptide" evidence="1">
    <location>
        <begin position="1"/>
        <end position="19"/>
    </location>
</feature>
<gene>
    <name evidence="2" type="ORF">SKC38_12180</name>
</gene>
<evidence type="ECO:0000256" key="1">
    <source>
        <dbReference type="SAM" id="SignalP"/>
    </source>
</evidence>
<evidence type="ECO:0000313" key="3">
    <source>
        <dbReference type="Proteomes" id="UP001598114"/>
    </source>
</evidence>
<comment type="caution">
    <text evidence="2">The sequence shown here is derived from an EMBL/GenBank/DDBJ whole genome shotgun (WGS) entry which is preliminary data.</text>
</comment>
<dbReference type="EMBL" id="JBBKYA010000007">
    <property type="protein sequence ID" value="MFD3276988.1"/>
    <property type="molecule type" value="Genomic_DNA"/>
</dbReference>
<reference evidence="2 3" key="1">
    <citation type="submission" date="2024-03" db="EMBL/GenBank/DDBJ databases">
        <title>Aquirufa genome sequencing.</title>
        <authorList>
            <person name="Pitt A."/>
            <person name="Hahn M.W."/>
        </authorList>
    </citation>
    <scope>NUCLEOTIDE SEQUENCE [LARGE SCALE GENOMIC DNA]</scope>
    <source>
        <strain evidence="2 3">PLAD-142S6K</strain>
    </source>
</reference>
<proteinExistence type="predicted"/>
<accession>A0ABW6D1D4</accession>
<evidence type="ECO:0000313" key="2">
    <source>
        <dbReference type="EMBL" id="MFD3276988.1"/>
    </source>
</evidence>
<evidence type="ECO:0008006" key="4">
    <source>
        <dbReference type="Google" id="ProtNLM"/>
    </source>
</evidence>
<dbReference type="PROSITE" id="PS51257">
    <property type="entry name" value="PROKAR_LIPOPROTEIN"/>
    <property type="match status" value="1"/>
</dbReference>
<organism evidence="2 3">
    <name type="scientific">Aquirufa echingensis</name>
    <dbReference type="NCBI Taxonomy" id="3096516"/>
    <lineage>
        <taxon>Bacteria</taxon>
        <taxon>Pseudomonadati</taxon>
        <taxon>Bacteroidota</taxon>
        <taxon>Cytophagia</taxon>
        <taxon>Cytophagales</taxon>
        <taxon>Flectobacillaceae</taxon>
        <taxon>Aquirufa</taxon>
    </lineage>
</organism>
<feature type="chain" id="PRO_5047345281" description="PE-PGRS family protein" evidence="1">
    <location>
        <begin position="20"/>
        <end position="314"/>
    </location>
</feature>
<protein>
    <recommendedName>
        <fullName evidence="4">PE-PGRS family protein</fullName>
    </recommendedName>
</protein>
<sequence>MFKKSINLYIFLVGLSLSACVKLMPEPTDPTQGESSFENAVDRGALDNPSIMEASGIAASRKNPGYFWVTNDSDAKGPMLYLIDSLGKGKKEYLLSGAVHRDWEDLAVVNELDGSATVYVADFGDNFQDNPNYAIYWFKDLAITSNPYTVLTDINKLTFHLPDGFRDMETLLIDQKSKDIFVISKRENSKRLYKIPAAKVLNGTTVTAEYIQDLTFSTPFSSDLKVQQAYYLTGGSVSPDNSEILIRNYIGIYYWKRKTGESIPEALLRSAKAVPYQLEPQGEGVAFSLDGSGYYTISESPDLTPPHLYYYKKK</sequence>
<dbReference type="Proteomes" id="UP001598114">
    <property type="component" value="Unassembled WGS sequence"/>
</dbReference>
<keyword evidence="3" id="KW-1185">Reference proteome</keyword>
<name>A0ABW6D1D4_9BACT</name>
<keyword evidence="1" id="KW-0732">Signal</keyword>